<accession>A0ABS7T547</accession>
<name>A0ABS7T547_9GAMM</name>
<dbReference type="Pfam" id="PF11159">
    <property type="entry name" value="DUF2939"/>
    <property type="match status" value="1"/>
</dbReference>
<comment type="caution">
    <text evidence="1">The sequence shown here is derived from an EMBL/GenBank/DDBJ whole genome shotgun (WGS) entry which is preliminary data.</text>
</comment>
<keyword evidence="2" id="KW-1185">Reference proteome</keyword>
<proteinExistence type="predicted"/>
<gene>
    <name evidence="1" type="ORF">K6753_05570</name>
</gene>
<dbReference type="InterPro" id="IPR021330">
    <property type="entry name" value="DUF2939"/>
</dbReference>
<evidence type="ECO:0000313" key="2">
    <source>
        <dbReference type="Proteomes" id="UP001430954"/>
    </source>
</evidence>
<protein>
    <submittedName>
        <fullName evidence="1">DUF2939 domain-containing protein</fullName>
    </submittedName>
</protein>
<sequence>MKKVVVLLVVVGVALLGYVAAGPFLTVNAMRKAVEAQNSAALSEHIDFTLLRRNLKVQVDDYLVRRAGPEVQSHPFGAIAVQIASGVAGSAVDALTTPAGVGAMMEGRGVLHRITGGGIDRTDSAAHQAPRNPLEDARYGFESPSRFTATVHDEAGDPTVFVLTREGLAWKLTDIRLPLDGIEGEP</sequence>
<dbReference type="Proteomes" id="UP001430954">
    <property type="component" value="Unassembled WGS sequence"/>
</dbReference>
<reference evidence="1 2" key="1">
    <citation type="submission" date="2021-09" db="EMBL/GenBank/DDBJ databases">
        <title>Lysobacter sp. 13A isolated from the river sediment.</title>
        <authorList>
            <person name="Liu H."/>
            <person name="Li S."/>
            <person name="Mao S."/>
        </authorList>
    </citation>
    <scope>NUCLEOTIDE SEQUENCE [LARGE SCALE GENOMIC DNA]</scope>
    <source>
        <strain evidence="1 2">13A</strain>
    </source>
</reference>
<evidence type="ECO:0000313" key="1">
    <source>
        <dbReference type="EMBL" id="MBZ4038997.1"/>
    </source>
</evidence>
<dbReference type="RefSeq" id="WP_223675217.1">
    <property type="nucleotide sequence ID" value="NZ_JAINZW010000002.1"/>
</dbReference>
<dbReference type="EMBL" id="JAINZW010000002">
    <property type="protein sequence ID" value="MBZ4038997.1"/>
    <property type="molecule type" value="Genomic_DNA"/>
</dbReference>
<organism evidence="1 2">
    <name type="scientific">Novilysobacter selenitireducens</name>
    <dbReference type="NCBI Taxonomy" id="2872639"/>
    <lineage>
        <taxon>Bacteria</taxon>
        <taxon>Pseudomonadati</taxon>
        <taxon>Pseudomonadota</taxon>
        <taxon>Gammaproteobacteria</taxon>
        <taxon>Lysobacterales</taxon>
        <taxon>Lysobacteraceae</taxon>
        <taxon>Novilysobacter</taxon>
    </lineage>
</organism>